<keyword evidence="7" id="KW-1185">Reference proteome</keyword>
<evidence type="ECO:0000256" key="2">
    <source>
        <dbReference type="ARBA" id="ARBA00022692"/>
    </source>
</evidence>
<sequence length="153" mass="16987">MSNGLIFIIFTSYRNSYSFGYYLKTNIFSIREPSPDPWNTPSIRPGQSETEDLRGSVLEAERQKRIIHSEGACPHLGFSPEKNAYPRPVAMAVVQVLMAIALCFYTMGLPGAIYVVSLLMGLGYGAHWEIVPTAASELFGLKIAEPEIYCCTQ</sequence>
<dbReference type="Proteomes" id="UP001237642">
    <property type="component" value="Unassembled WGS sequence"/>
</dbReference>
<evidence type="ECO:0000256" key="3">
    <source>
        <dbReference type="ARBA" id="ARBA00022989"/>
    </source>
</evidence>
<keyword evidence="3 5" id="KW-1133">Transmembrane helix</keyword>
<dbReference type="PANTHER" id="PTHR21576">
    <property type="entry name" value="UNCHARACTERIZED NODULIN-LIKE PROTEIN"/>
    <property type="match status" value="1"/>
</dbReference>
<feature type="transmembrane region" description="Helical" evidence="5">
    <location>
        <begin position="89"/>
        <end position="107"/>
    </location>
</feature>
<organism evidence="6 7">
    <name type="scientific">Heracleum sosnowskyi</name>
    <dbReference type="NCBI Taxonomy" id="360622"/>
    <lineage>
        <taxon>Eukaryota</taxon>
        <taxon>Viridiplantae</taxon>
        <taxon>Streptophyta</taxon>
        <taxon>Embryophyta</taxon>
        <taxon>Tracheophyta</taxon>
        <taxon>Spermatophyta</taxon>
        <taxon>Magnoliopsida</taxon>
        <taxon>eudicotyledons</taxon>
        <taxon>Gunneridae</taxon>
        <taxon>Pentapetalae</taxon>
        <taxon>asterids</taxon>
        <taxon>campanulids</taxon>
        <taxon>Apiales</taxon>
        <taxon>Apiaceae</taxon>
        <taxon>Apioideae</taxon>
        <taxon>apioid superclade</taxon>
        <taxon>Tordylieae</taxon>
        <taxon>Tordyliinae</taxon>
        <taxon>Heracleum</taxon>
    </lineage>
</organism>
<accession>A0AAD8II14</accession>
<evidence type="ECO:0000256" key="5">
    <source>
        <dbReference type="SAM" id="Phobius"/>
    </source>
</evidence>
<comment type="caution">
    <text evidence="6">The sequence shown here is derived from an EMBL/GenBank/DDBJ whole genome shotgun (WGS) entry which is preliminary data.</text>
</comment>
<comment type="subcellular location">
    <subcellularLocation>
        <location evidence="1">Membrane</location>
        <topology evidence="1">Multi-pass membrane protein</topology>
    </subcellularLocation>
</comment>
<proteinExistence type="predicted"/>
<evidence type="ECO:0000256" key="1">
    <source>
        <dbReference type="ARBA" id="ARBA00004141"/>
    </source>
</evidence>
<dbReference type="EMBL" id="JAUIZM010000005">
    <property type="protein sequence ID" value="KAK1386105.1"/>
    <property type="molecule type" value="Genomic_DNA"/>
</dbReference>
<reference evidence="6" key="2">
    <citation type="submission" date="2023-05" db="EMBL/GenBank/DDBJ databases">
        <authorList>
            <person name="Schelkunov M.I."/>
        </authorList>
    </citation>
    <scope>NUCLEOTIDE SEQUENCE</scope>
    <source>
        <strain evidence="6">Hsosn_3</strain>
        <tissue evidence="6">Leaf</tissue>
    </source>
</reference>
<keyword evidence="2 5" id="KW-0812">Transmembrane</keyword>
<protein>
    <submittedName>
        <fullName evidence="6">Uncharacterized protein</fullName>
    </submittedName>
</protein>
<name>A0AAD8II14_9APIA</name>
<evidence type="ECO:0000313" key="7">
    <source>
        <dbReference type="Proteomes" id="UP001237642"/>
    </source>
</evidence>
<gene>
    <name evidence="6" type="ORF">POM88_023840</name>
</gene>
<reference evidence="6" key="1">
    <citation type="submission" date="2023-02" db="EMBL/GenBank/DDBJ databases">
        <title>Genome of toxic invasive species Heracleum sosnowskyi carries increased number of genes despite the absence of recent whole-genome duplications.</title>
        <authorList>
            <person name="Schelkunov M."/>
            <person name="Shtratnikova V."/>
            <person name="Makarenko M."/>
            <person name="Klepikova A."/>
            <person name="Omelchenko D."/>
            <person name="Novikova G."/>
            <person name="Obukhova E."/>
            <person name="Bogdanov V."/>
            <person name="Penin A."/>
            <person name="Logacheva M."/>
        </authorList>
    </citation>
    <scope>NUCLEOTIDE SEQUENCE</scope>
    <source>
        <strain evidence="6">Hsosn_3</strain>
        <tissue evidence="6">Leaf</tissue>
    </source>
</reference>
<evidence type="ECO:0000313" key="6">
    <source>
        <dbReference type="EMBL" id="KAK1386105.1"/>
    </source>
</evidence>
<evidence type="ECO:0000256" key="4">
    <source>
        <dbReference type="ARBA" id="ARBA00023136"/>
    </source>
</evidence>
<keyword evidence="4 5" id="KW-0472">Membrane</keyword>
<dbReference type="AlphaFoldDB" id="A0AAD8II14"/>
<dbReference type="GO" id="GO:0016020">
    <property type="term" value="C:membrane"/>
    <property type="evidence" value="ECO:0007669"/>
    <property type="project" value="UniProtKB-SubCell"/>
</dbReference>
<dbReference type="PANTHER" id="PTHR21576:SF44">
    <property type="entry name" value="MAJOR FACILITATOR SUPERFAMILY PROTEIN"/>
    <property type="match status" value="1"/>
</dbReference>